<organism evidence="9 10">
    <name type="scientific">Niastella populi</name>
    <dbReference type="NCBI Taxonomy" id="550983"/>
    <lineage>
        <taxon>Bacteria</taxon>
        <taxon>Pseudomonadati</taxon>
        <taxon>Bacteroidota</taxon>
        <taxon>Chitinophagia</taxon>
        <taxon>Chitinophagales</taxon>
        <taxon>Chitinophagaceae</taxon>
        <taxon>Niastella</taxon>
    </lineage>
</organism>
<sequence>MSLRLGDIAPNFQAKTTAGDIDFYEYLGNGWGILFSHPADYTPVCTTELGKTALLQEEFAKRNVKVLAVSVDPLDKHLGWVNDINETQNCTVGFPIIADEDRNVATLYDMIHPNASETFTVRSLFVIGPDKKVKLMITYPASTGRNFYEVLRVVDSLQLTANYSVATPADWKNGEDVIVVPAVSTDDAIKKFPKGVKVVKPYLRYTPQPNQ</sequence>
<evidence type="ECO:0000256" key="7">
    <source>
        <dbReference type="PIRSR" id="PIRSR000239-1"/>
    </source>
</evidence>
<comment type="similarity">
    <text evidence="6">Belongs to the peroxiredoxin family. Prx6 subfamily.</text>
</comment>
<feature type="domain" description="Thioredoxin" evidence="8">
    <location>
        <begin position="3"/>
        <end position="159"/>
    </location>
</feature>
<dbReference type="GO" id="GO:0005829">
    <property type="term" value="C:cytosol"/>
    <property type="evidence" value="ECO:0007669"/>
    <property type="project" value="TreeGrafter"/>
</dbReference>
<dbReference type="InterPro" id="IPR045020">
    <property type="entry name" value="PRX_1cys"/>
</dbReference>
<dbReference type="PANTHER" id="PTHR43503">
    <property type="entry name" value="MCG48959-RELATED"/>
    <property type="match status" value="1"/>
</dbReference>
<keyword evidence="3" id="KW-0049">Antioxidant</keyword>
<evidence type="ECO:0000313" key="9">
    <source>
        <dbReference type="EMBL" id="OQP46740.1"/>
    </source>
</evidence>
<dbReference type="GO" id="GO:0051920">
    <property type="term" value="F:peroxiredoxin activity"/>
    <property type="evidence" value="ECO:0007669"/>
    <property type="project" value="InterPro"/>
</dbReference>
<dbReference type="SUPFAM" id="SSF52833">
    <property type="entry name" value="Thioredoxin-like"/>
    <property type="match status" value="1"/>
</dbReference>
<dbReference type="Pfam" id="PF00578">
    <property type="entry name" value="AhpC-TSA"/>
    <property type="match status" value="1"/>
</dbReference>
<evidence type="ECO:0000256" key="1">
    <source>
        <dbReference type="ARBA" id="ARBA00009796"/>
    </source>
</evidence>
<dbReference type="OrthoDB" id="9812811at2"/>
<evidence type="ECO:0000256" key="6">
    <source>
        <dbReference type="ARBA" id="ARBA00025719"/>
    </source>
</evidence>
<name>A0A1V9EKQ3_9BACT</name>
<evidence type="ECO:0000256" key="4">
    <source>
        <dbReference type="ARBA" id="ARBA00023002"/>
    </source>
</evidence>
<dbReference type="PROSITE" id="PS51352">
    <property type="entry name" value="THIOREDOXIN_2"/>
    <property type="match status" value="1"/>
</dbReference>
<protein>
    <submittedName>
        <fullName evidence="9">Peroxidase</fullName>
    </submittedName>
</protein>
<reference evidence="10" key="1">
    <citation type="submission" date="2016-04" db="EMBL/GenBank/DDBJ databases">
        <authorList>
            <person name="Chen L."/>
            <person name="Zhuang W."/>
            <person name="Wang G."/>
        </authorList>
    </citation>
    <scope>NUCLEOTIDE SEQUENCE [LARGE SCALE GENOMIC DNA]</scope>
    <source>
        <strain evidence="10">208</strain>
    </source>
</reference>
<dbReference type="Gene3D" id="3.40.30.10">
    <property type="entry name" value="Glutaredoxin"/>
    <property type="match status" value="1"/>
</dbReference>
<keyword evidence="2 9" id="KW-0575">Peroxidase</keyword>
<keyword evidence="4" id="KW-0560">Oxidoreductase</keyword>
<dbReference type="Pfam" id="PF10417">
    <property type="entry name" value="1-cysPrx_C"/>
    <property type="match status" value="1"/>
</dbReference>
<dbReference type="PIRSF" id="PIRSF000239">
    <property type="entry name" value="AHPC"/>
    <property type="match status" value="1"/>
</dbReference>
<keyword evidence="10" id="KW-1185">Reference proteome</keyword>
<dbReference type="FunFam" id="3.30.1020.10:FF:000001">
    <property type="entry name" value="1-Cys peroxiredoxin"/>
    <property type="match status" value="1"/>
</dbReference>
<dbReference type="InterPro" id="IPR024706">
    <property type="entry name" value="Peroxiredoxin_AhpC-typ"/>
</dbReference>
<comment type="caution">
    <text evidence="9">The sequence shown here is derived from an EMBL/GenBank/DDBJ whole genome shotgun (WGS) entry which is preliminary data.</text>
</comment>
<gene>
    <name evidence="9" type="ORF">A4R26_08495</name>
</gene>
<dbReference type="GO" id="GO:0045454">
    <property type="term" value="P:cell redox homeostasis"/>
    <property type="evidence" value="ECO:0007669"/>
    <property type="project" value="TreeGrafter"/>
</dbReference>
<evidence type="ECO:0000256" key="5">
    <source>
        <dbReference type="ARBA" id="ARBA00023284"/>
    </source>
</evidence>
<evidence type="ECO:0000256" key="3">
    <source>
        <dbReference type="ARBA" id="ARBA00022862"/>
    </source>
</evidence>
<dbReference type="Proteomes" id="UP000192276">
    <property type="component" value="Unassembled WGS sequence"/>
</dbReference>
<dbReference type="InterPro" id="IPR036249">
    <property type="entry name" value="Thioredoxin-like_sf"/>
</dbReference>
<dbReference type="AlphaFoldDB" id="A0A1V9EKQ3"/>
<comment type="similarity">
    <text evidence="1">Belongs to the peroxiredoxin family. AhpC/Prx1 subfamily.</text>
</comment>
<keyword evidence="5" id="KW-0676">Redox-active center</keyword>
<evidence type="ECO:0000256" key="2">
    <source>
        <dbReference type="ARBA" id="ARBA00022559"/>
    </source>
</evidence>
<dbReference type="InterPro" id="IPR000866">
    <property type="entry name" value="AhpC/TSA"/>
</dbReference>
<dbReference type="CDD" id="cd03016">
    <property type="entry name" value="PRX_1cys"/>
    <property type="match status" value="1"/>
</dbReference>
<dbReference type="RefSeq" id="WP_081170923.1">
    <property type="nucleotide sequence ID" value="NZ_LWBP01000243.1"/>
</dbReference>
<feature type="active site" description="Cysteine sulfenic acid (-SOH) intermediate; for peroxidase activity" evidence="7">
    <location>
        <position position="45"/>
    </location>
</feature>
<evidence type="ECO:0000313" key="10">
    <source>
        <dbReference type="Proteomes" id="UP000192276"/>
    </source>
</evidence>
<accession>A0A1V9EKQ3</accession>
<dbReference type="PANTHER" id="PTHR43503:SF4">
    <property type="entry name" value="PEROXIREDOXIN-6"/>
    <property type="match status" value="1"/>
</dbReference>
<dbReference type="InterPro" id="IPR019479">
    <property type="entry name" value="Peroxiredoxin_C"/>
</dbReference>
<proteinExistence type="inferred from homology"/>
<dbReference type="InterPro" id="IPR013766">
    <property type="entry name" value="Thioredoxin_domain"/>
</dbReference>
<dbReference type="STRING" id="550983.A4R26_08495"/>
<evidence type="ECO:0000259" key="8">
    <source>
        <dbReference type="PROSITE" id="PS51352"/>
    </source>
</evidence>
<dbReference type="FunFam" id="3.40.30.10:FF:000011">
    <property type="entry name" value="Peroxiredoxin PRX1"/>
    <property type="match status" value="1"/>
</dbReference>
<dbReference type="EMBL" id="LWBP01000243">
    <property type="protein sequence ID" value="OQP46740.1"/>
    <property type="molecule type" value="Genomic_DNA"/>
</dbReference>
<dbReference type="Gene3D" id="3.30.1020.10">
    <property type="entry name" value="Antioxidant, Horf6, Chain A, domain2"/>
    <property type="match status" value="1"/>
</dbReference>